<evidence type="ECO:0000256" key="1">
    <source>
        <dbReference type="ARBA" id="ARBA00004123"/>
    </source>
</evidence>
<protein>
    <submittedName>
        <fullName evidence="7">Uncharacterized protein</fullName>
    </submittedName>
</protein>
<feature type="compositionally biased region" description="Polar residues" evidence="6">
    <location>
        <begin position="88"/>
        <end position="107"/>
    </location>
</feature>
<evidence type="ECO:0000256" key="3">
    <source>
        <dbReference type="ARBA" id="ARBA00023015"/>
    </source>
</evidence>
<dbReference type="GO" id="GO:0006357">
    <property type="term" value="P:regulation of transcription by RNA polymerase II"/>
    <property type="evidence" value="ECO:0007669"/>
    <property type="project" value="InterPro"/>
</dbReference>
<sequence>LRQADPRSAQYSSVKELLTLSRRIKELWVYGPLARDDPTRQAKDLHIDEHVGHVAGLLSEMDTAAMARLAAEVGAEWQPLVREDASQVNTQVTTQARTETAASQAVSQPAPLTPSIR</sequence>
<name>A0A084AQR2_STACB</name>
<keyword evidence="8" id="KW-1185">Reference proteome</keyword>
<organism evidence="7 8">
    <name type="scientific">Stachybotrys chartarum (strain CBS 109288 / IBT 7711)</name>
    <name type="common">Toxic black mold</name>
    <name type="synonym">Stilbospora chartarum</name>
    <dbReference type="NCBI Taxonomy" id="1280523"/>
    <lineage>
        <taxon>Eukaryota</taxon>
        <taxon>Fungi</taxon>
        <taxon>Dikarya</taxon>
        <taxon>Ascomycota</taxon>
        <taxon>Pezizomycotina</taxon>
        <taxon>Sordariomycetes</taxon>
        <taxon>Hypocreomycetidae</taxon>
        <taxon>Hypocreales</taxon>
        <taxon>Stachybotryaceae</taxon>
        <taxon>Stachybotrys</taxon>
    </lineage>
</organism>
<comment type="subcellular location">
    <subcellularLocation>
        <location evidence="1">Nucleus</location>
    </subcellularLocation>
</comment>
<dbReference type="EMBL" id="KL648606">
    <property type="protein sequence ID" value="KEY67641.1"/>
    <property type="molecule type" value="Genomic_DNA"/>
</dbReference>
<evidence type="ECO:0000256" key="2">
    <source>
        <dbReference type="ARBA" id="ARBA00005942"/>
    </source>
</evidence>
<dbReference type="GO" id="GO:0003712">
    <property type="term" value="F:transcription coregulator activity"/>
    <property type="evidence" value="ECO:0007669"/>
    <property type="project" value="InterPro"/>
</dbReference>
<dbReference type="InterPro" id="IPR009332">
    <property type="entry name" value="Med22"/>
</dbReference>
<gene>
    <name evidence="7" type="ORF">S7711_09062</name>
</gene>
<dbReference type="Pfam" id="PF06179">
    <property type="entry name" value="Med22"/>
    <property type="match status" value="1"/>
</dbReference>
<feature type="region of interest" description="Disordered" evidence="6">
    <location>
        <begin position="88"/>
        <end position="117"/>
    </location>
</feature>
<dbReference type="OrthoDB" id="203279at2759"/>
<dbReference type="AlphaFoldDB" id="A0A084AQR2"/>
<dbReference type="Proteomes" id="UP000028045">
    <property type="component" value="Unassembled WGS sequence"/>
</dbReference>
<evidence type="ECO:0000256" key="5">
    <source>
        <dbReference type="ARBA" id="ARBA00023242"/>
    </source>
</evidence>
<keyword evidence="3" id="KW-0805">Transcription regulation</keyword>
<keyword evidence="5" id="KW-0539">Nucleus</keyword>
<dbReference type="HOGENOM" id="CLU_2090639_0_0_1"/>
<evidence type="ECO:0000313" key="7">
    <source>
        <dbReference type="EMBL" id="KEY67641.1"/>
    </source>
</evidence>
<proteinExistence type="inferred from homology"/>
<comment type="similarity">
    <text evidence="2">Belongs to the Mediator complex subunit 22 family.</text>
</comment>
<evidence type="ECO:0000313" key="8">
    <source>
        <dbReference type="Proteomes" id="UP000028045"/>
    </source>
</evidence>
<accession>A0A084AQR2</accession>
<evidence type="ECO:0000256" key="6">
    <source>
        <dbReference type="SAM" id="MobiDB-lite"/>
    </source>
</evidence>
<keyword evidence="4" id="KW-0804">Transcription</keyword>
<reference evidence="7 8" key="1">
    <citation type="journal article" date="2014" name="BMC Genomics">
        <title>Comparative genome sequencing reveals chemotype-specific gene clusters in the toxigenic black mold Stachybotrys.</title>
        <authorList>
            <person name="Semeiks J."/>
            <person name="Borek D."/>
            <person name="Otwinowski Z."/>
            <person name="Grishin N.V."/>
        </authorList>
    </citation>
    <scope>NUCLEOTIDE SEQUENCE [LARGE SCALE GENOMIC DNA]</scope>
    <source>
        <strain evidence="8">CBS 109288 / IBT 7711</strain>
    </source>
</reference>
<feature type="non-terminal residue" evidence="7">
    <location>
        <position position="1"/>
    </location>
</feature>
<dbReference type="GO" id="GO:0016592">
    <property type="term" value="C:mediator complex"/>
    <property type="evidence" value="ECO:0007669"/>
    <property type="project" value="InterPro"/>
</dbReference>
<evidence type="ECO:0000256" key="4">
    <source>
        <dbReference type="ARBA" id="ARBA00023163"/>
    </source>
</evidence>